<evidence type="ECO:0000313" key="2">
    <source>
        <dbReference type="EMBL" id="CCE81208.1"/>
    </source>
</evidence>
<gene>
    <name evidence="2" type="primary">Piso0_003559</name>
    <name evidence="1" type="ORF">GNLVRS01_PISO0G14988g</name>
    <name evidence="2" type="ORF">GNLVRS01_PISO0H14989g</name>
</gene>
<dbReference type="Proteomes" id="UP000005222">
    <property type="component" value="Chromosome H"/>
</dbReference>
<evidence type="ECO:0000313" key="1">
    <source>
        <dbReference type="EMBL" id="CCE80443.1"/>
    </source>
</evidence>
<dbReference type="InParanoid" id="G8YG91"/>
<dbReference type="AlphaFoldDB" id="G8YG91"/>
<dbReference type="EMBL" id="FO082053">
    <property type="protein sequence ID" value="CCE80443.1"/>
    <property type="molecule type" value="Genomic_DNA"/>
</dbReference>
<reference evidence="2" key="1">
    <citation type="submission" date="2011-10" db="EMBL/GenBank/DDBJ databases">
        <authorList>
            <person name="Genoscope - CEA"/>
        </authorList>
    </citation>
    <scope>NUCLEOTIDE SEQUENCE</scope>
</reference>
<reference evidence="3" key="2">
    <citation type="journal article" date="2012" name="G3 (Bethesda)">
        <title>Pichia sorbitophila, an interspecies yeast hybrid reveals early steps of genome resolution following polyploidization.</title>
        <authorList>
            <person name="Leh Louis V."/>
            <person name="Despons L."/>
            <person name="Friedrich A."/>
            <person name="Martin T."/>
            <person name="Durrens P."/>
            <person name="Casaregola S."/>
            <person name="Neuveglise C."/>
            <person name="Fairhead C."/>
            <person name="Marck C."/>
            <person name="Cruz J.A."/>
            <person name="Straub M.L."/>
            <person name="Kugler V."/>
            <person name="Sacerdot C."/>
            <person name="Uzunov Z."/>
            <person name="Thierry A."/>
            <person name="Weiss S."/>
            <person name="Bleykasten C."/>
            <person name="De Montigny J."/>
            <person name="Jacques N."/>
            <person name="Jung P."/>
            <person name="Lemaire M."/>
            <person name="Mallet S."/>
            <person name="Morel G."/>
            <person name="Richard G.F."/>
            <person name="Sarkar A."/>
            <person name="Savel G."/>
            <person name="Schacherer J."/>
            <person name="Seret M.L."/>
            <person name="Talla E."/>
            <person name="Samson G."/>
            <person name="Jubin C."/>
            <person name="Poulain J."/>
            <person name="Vacherie B."/>
            <person name="Barbe V."/>
            <person name="Pelletier E."/>
            <person name="Sherman D.J."/>
            <person name="Westhof E."/>
            <person name="Weissenbach J."/>
            <person name="Baret P.V."/>
            <person name="Wincker P."/>
            <person name="Gaillardin C."/>
            <person name="Dujon B."/>
            <person name="Souciet J.L."/>
        </authorList>
    </citation>
    <scope>NUCLEOTIDE SEQUENCE [LARGE SCALE GENOMIC DNA]</scope>
    <source>
        <strain evidence="3">ATCC MYA-4447 / BCRC 22081 / CBS 7064 / NBRC 10061 / NRRL Y-12695</strain>
    </source>
</reference>
<evidence type="ECO:0000313" key="3">
    <source>
        <dbReference type="Proteomes" id="UP000005222"/>
    </source>
</evidence>
<dbReference type="HOGENOM" id="CLU_2197906_0_0_1"/>
<proteinExistence type="predicted"/>
<protein>
    <submittedName>
        <fullName evidence="2">Piso0_003559 protein</fullName>
    </submittedName>
</protein>
<dbReference type="EMBL" id="FO082052">
    <property type="protein sequence ID" value="CCE81208.1"/>
    <property type="molecule type" value="Genomic_DNA"/>
</dbReference>
<accession>G8YG91</accession>
<sequence length="108" mass="12252">MGVYDAISAFVRLSCCARAVCAPSQSGCKFVAAFTWYNHAAVCSSPRARNQSDEIRAGCHECCTTRQRLSRIAVACSRCFLYFSFDLYFFWRPLSTCVWGWTRFGSCR</sequence>
<organism evidence="2 3">
    <name type="scientific">Pichia sorbitophila (strain ATCC MYA-4447 / BCRC 22081 / CBS 7064 / NBRC 10061 / NRRL Y-12695)</name>
    <name type="common">Hybrid yeast</name>
    <dbReference type="NCBI Taxonomy" id="559304"/>
    <lineage>
        <taxon>Eukaryota</taxon>
        <taxon>Fungi</taxon>
        <taxon>Dikarya</taxon>
        <taxon>Ascomycota</taxon>
        <taxon>Saccharomycotina</taxon>
        <taxon>Pichiomycetes</taxon>
        <taxon>Debaryomycetaceae</taxon>
        <taxon>Millerozyma</taxon>
    </lineage>
</organism>
<dbReference type="Proteomes" id="UP000005222">
    <property type="component" value="Chromosome G"/>
</dbReference>
<name>G8YG91_PICSO</name>
<keyword evidence="3" id="KW-1185">Reference proteome</keyword>